<dbReference type="GO" id="GO:0016787">
    <property type="term" value="F:hydrolase activity"/>
    <property type="evidence" value="ECO:0007669"/>
    <property type="project" value="UniProtKB-KW"/>
</dbReference>
<dbReference type="RefSeq" id="WP_344730181.1">
    <property type="nucleotide sequence ID" value="NZ_BAAAUS010000065.1"/>
</dbReference>
<keyword evidence="1" id="KW-0378">Hydrolase</keyword>
<gene>
    <name evidence="1" type="ORF">ACFSJD_28075</name>
</gene>
<dbReference type="Gene3D" id="3.40.50.2020">
    <property type="match status" value="1"/>
</dbReference>
<dbReference type="InterPro" id="IPR036412">
    <property type="entry name" value="HAD-like_sf"/>
</dbReference>
<protein>
    <submittedName>
        <fullName evidence="1">HAD family hydrolase</fullName>
        <ecNumber evidence="1">3.1.3.-</ecNumber>
    </submittedName>
</protein>
<proteinExistence type="predicted"/>
<accession>A0ABW4F3A3</accession>
<dbReference type="Gene3D" id="3.40.50.1000">
    <property type="entry name" value="HAD superfamily/HAD-like"/>
    <property type="match status" value="1"/>
</dbReference>
<comment type="caution">
    <text evidence="1">The sequence shown here is derived from an EMBL/GenBank/DDBJ whole genome shotgun (WGS) entry which is preliminary data.</text>
</comment>
<dbReference type="InterPro" id="IPR029057">
    <property type="entry name" value="PRTase-like"/>
</dbReference>
<sequence>MSAHLVECLERNQILDAFLLSAGAVQIVEDYLQRDTLTLRRAAGAAGAAGAWALRVLAGAAERLRRLREGAAFSWCAAARELRDELARAVVRDGMSVEHRRHATTTARSLHELVPGLPARLGRELLRMPGCFRSFDMQPADTVLLAEDYAPSVAGRPVLVVGVRTSGSYLAPLVAAALHALGVEAVTITARPGHPLLPADRGTLREVVAAGGAVAVVDDPPGSGAALRSVVDLLASSGAPAVAVTLLLPLFDGGVPRPLADLARVELPFARWAVHRLLTPDAILEALSSLTGETYTEAERLPSGTVAGSGRKHLQVVYRVRTFDGDQRLIGVLGAGTGYLGRHALAVAGAVPDHVPHVYGVRNGLVFREWLDESERVAVADPADAPTYAAYVTARAAALPAVADRSLQMAGRHPVWEIASRLLSTGYGRGGLALRLPVLDPAVRRLCRVTRPSVVDGATGLDHWFRVDGALRKVTADVRAFSNQDRSCYDPAFDLAGVDPGGRNGTFVAALQAARPVDPERFLLYQLVHLQDPDSGKTRNRRASSRAVARYLAERLPALGPPADGPLCAIDIDGVLEAGAFGFSAITPTATTAVRALAAHGYRPVPVTGRSLDEVRERCEIFGLAGGVAEYGAVAYTHPDQHVRSLLSPDDQELLDRLRDLLRAARDITVDDDFRFSVRAYRARGRRGPVPASTLDTALHALGTDRQRLRIVPGLGQTDIVAATVDKGSGLAELARLTGAAPVHLAIGDSASDIPMFALARHACAPANGDDTVRAAPGVQVLRSAYAAGLAEAAAHVLGHRVGACPQCRPAPSSRETAALLAILDAQSGGRRGLPGAALRSATQAVRSAGAGPG</sequence>
<dbReference type="EMBL" id="JBHUCO010000033">
    <property type="protein sequence ID" value="MFD1521387.1"/>
    <property type="molecule type" value="Genomic_DNA"/>
</dbReference>
<dbReference type="PANTHER" id="PTHR10000">
    <property type="entry name" value="PHOSPHOSERINE PHOSPHATASE"/>
    <property type="match status" value="1"/>
</dbReference>
<dbReference type="SUPFAM" id="SSF56784">
    <property type="entry name" value="HAD-like"/>
    <property type="match status" value="1"/>
</dbReference>
<dbReference type="Pfam" id="PF08282">
    <property type="entry name" value="Hydrolase_3"/>
    <property type="match status" value="1"/>
</dbReference>
<dbReference type="SUPFAM" id="SSF53271">
    <property type="entry name" value="PRTase-like"/>
    <property type="match status" value="1"/>
</dbReference>
<reference evidence="2" key="1">
    <citation type="journal article" date="2019" name="Int. J. Syst. Evol. Microbiol.">
        <title>The Global Catalogue of Microorganisms (GCM) 10K type strain sequencing project: providing services to taxonomists for standard genome sequencing and annotation.</title>
        <authorList>
            <consortium name="The Broad Institute Genomics Platform"/>
            <consortium name="The Broad Institute Genome Sequencing Center for Infectious Disease"/>
            <person name="Wu L."/>
            <person name="Ma J."/>
        </authorList>
    </citation>
    <scope>NUCLEOTIDE SEQUENCE [LARGE SCALE GENOMIC DNA]</scope>
    <source>
        <strain evidence="2">CCM 7043</strain>
    </source>
</reference>
<evidence type="ECO:0000313" key="2">
    <source>
        <dbReference type="Proteomes" id="UP001597114"/>
    </source>
</evidence>
<dbReference type="InterPro" id="IPR023214">
    <property type="entry name" value="HAD_sf"/>
</dbReference>
<name>A0ABW4F3A3_9PSEU</name>
<evidence type="ECO:0000313" key="1">
    <source>
        <dbReference type="EMBL" id="MFD1521387.1"/>
    </source>
</evidence>
<dbReference type="PANTHER" id="PTHR10000:SF8">
    <property type="entry name" value="HAD SUPERFAMILY HYDROLASE-LIKE, TYPE 3"/>
    <property type="match status" value="1"/>
</dbReference>
<dbReference type="Proteomes" id="UP001597114">
    <property type="component" value="Unassembled WGS sequence"/>
</dbReference>
<dbReference type="EC" id="3.1.3.-" evidence="1"/>
<dbReference type="Gene3D" id="3.90.1070.10">
    <property type="match status" value="1"/>
</dbReference>
<organism evidence="1 2">
    <name type="scientific">Pseudonocardia yunnanensis</name>
    <dbReference type="NCBI Taxonomy" id="58107"/>
    <lineage>
        <taxon>Bacteria</taxon>
        <taxon>Bacillati</taxon>
        <taxon>Actinomycetota</taxon>
        <taxon>Actinomycetes</taxon>
        <taxon>Pseudonocardiales</taxon>
        <taxon>Pseudonocardiaceae</taxon>
        <taxon>Pseudonocardia</taxon>
    </lineage>
</organism>
<keyword evidence="2" id="KW-1185">Reference proteome</keyword>